<protein>
    <submittedName>
        <fullName evidence="7">YihY/virulence factor BrkB family protein</fullName>
    </submittedName>
</protein>
<feature type="transmembrane region" description="Helical" evidence="6">
    <location>
        <begin position="151"/>
        <end position="184"/>
    </location>
</feature>
<evidence type="ECO:0000256" key="5">
    <source>
        <dbReference type="ARBA" id="ARBA00023136"/>
    </source>
</evidence>
<evidence type="ECO:0000256" key="2">
    <source>
        <dbReference type="ARBA" id="ARBA00022475"/>
    </source>
</evidence>
<dbReference type="Proteomes" id="UP001301140">
    <property type="component" value="Unassembled WGS sequence"/>
</dbReference>
<dbReference type="EMBL" id="JARGEQ010000002">
    <property type="protein sequence ID" value="MDF1584893.1"/>
    <property type="molecule type" value="Genomic_DNA"/>
</dbReference>
<comment type="caution">
    <text evidence="7">The sequence shown here is derived from an EMBL/GenBank/DDBJ whole genome shotgun (WGS) entry which is preliminary data.</text>
</comment>
<dbReference type="NCBIfam" id="TIGR00765">
    <property type="entry name" value="yihY_not_rbn"/>
    <property type="match status" value="1"/>
</dbReference>
<organism evidence="7 8">
    <name type="scientific">Marinimicrococcus flavescens</name>
    <dbReference type="NCBI Taxonomy" id="3031815"/>
    <lineage>
        <taxon>Bacteria</taxon>
        <taxon>Pseudomonadati</taxon>
        <taxon>Pseudomonadota</taxon>
        <taxon>Alphaproteobacteria</taxon>
        <taxon>Geminicoccales</taxon>
        <taxon>Geminicoccaceae</taxon>
        <taxon>Marinimicrococcus</taxon>
    </lineage>
</organism>
<evidence type="ECO:0000256" key="1">
    <source>
        <dbReference type="ARBA" id="ARBA00004651"/>
    </source>
</evidence>
<proteinExistence type="predicted"/>
<dbReference type="Pfam" id="PF03631">
    <property type="entry name" value="Virul_fac_BrkB"/>
    <property type="match status" value="1"/>
</dbReference>
<dbReference type="AlphaFoldDB" id="A0AAP3XPC5"/>
<accession>A0AAP3XPC5</accession>
<evidence type="ECO:0000256" key="4">
    <source>
        <dbReference type="ARBA" id="ARBA00022989"/>
    </source>
</evidence>
<keyword evidence="3 6" id="KW-0812">Transmembrane</keyword>
<dbReference type="PIRSF" id="PIRSF035875">
    <property type="entry name" value="RNase_BN"/>
    <property type="match status" value="1"/>
</dbReference>
<feature type="transmembrane region" description="Helical" evidence="6">
    <location>
        <begin position="226"/>
        <end position="249"/>
    </location>
</feature>
<keyword evidence="2" id="KW-1003">Cell membrane</keyword>
<evidence type="ECO:0000256" key="6">
    <source>
        <dbReference type="SAM" id="Phobius"/>
    </source>
</evidence>
<feature type="transmembrane region" description="Helical" evidence="6">
    <location>
        <begin position="190"/>
        <end position="214"/>
    </location>
</feature>
<dbReference type="PANTHER" id="PTHR30213">
    <property type="entry name" value="INNER MEMBRANE PROTEIN YHJD"/>
    <property type="match status" value="1"/>
</dbReference>
<evidence type="ECO:0000313" key="7">
    <source>
        <dbReference type="EMBL" id="MDF1584893.1"/>
    </source>
</evidence>
<keyword evidence="8" id="KW-1185">Reference proteome</keyword>
<dbReference type="GO" id="GO:0005886">
    <property type="term" value="C:plasma membrane"/>
    <property type="evidence" value="ECO:0007669"/>
    <property type="project" value="UniProtKB-SubCell"/>
</dbReference>
<dbReference type="InterPro" id="IPR017039">
    <property type="entry name" value="Virul_fac_BrkB"/>
</dbReference>
<dbReference type="RefSeq" id="WP_327787300.1">
    <property type="nucleotide sequence ID" value="NZ_JARGEQ010000002.1"/>
</dbReference>
<evidence type="ECO:0000313" key="8">
    <source>
        <dbReference type="Proteomes" id="UP001301140"/>
    </source>
</evidence>
<keyword evidence="4 6" id="KW-1133">Transmembrane helix</keyword>
<sequence>MDGDAEEAVGRALERPTHFPPRLWWRVAKGAGVDTLNDNVPLIAAGCAFYTLLAIFPGITILVSLYGLLFDVATVAPQLEALRPLLPDQAFAMVADRVQAVVSKPQATLGWGLALSSALALWSTAAGVKSMMTALNIVYQEPERRNFIQFSLIALLLTLGAVVGVIVTLTVVVGLPALLSFAWLGRLGEVLVTLLSWTLLGAGLVLGLGVLYRYGPSRRHARWRWITPGSLVTVILWLLVAALYSFYVANFAAYDATYGPLGAVIGAMMWFYVSAFVILFGAEINAQLELHTSRDTTVGPDRPMGQRGAHVANTVVGR</sequence>
<dbReference type="PANTHER" id="PTHR30213:SF0">
    <property type="entry name" value="UPF0761 MEMBRANE PROTEIN YIHY"/>
    <property type="match status" value="1"/>
</dbReference>
<feature type="transmembrane region" description="Helical" evidence="6">
    <location>
        <begin position="47"/>
        <end position="69"/>
    </location>
</feature>
<evidence type="ECO:0000256" key="3">
    <source>
        <dbReference type="ARBA" id="ARBA00022692"/>
    </source>
</evidence>
<feature type="transmembrane region" description="Helical" evidence="6">
    <location>
        <begin position="261"/>
        <end position="282"/>
    </location>
</feature>
<name>A0AAP3XPC5_9PROT</name>
<reference evidence="7 8" key="1">
    <citation type="submission" date="2023-03" db="EMBL/GenBank/DDBJ databases">
        <title>YIM 152171 draft genome.</title>
        <authorList>
            <person name="Yang Z."/>
        </authorList>
    </citation>
    <scope>NUCLEOTIDE SEQUENCE [LARGE SCALE GENOMIC DNA]</scope>
    <source>
        <strain evidence="7 8">YIM 152171</strain>
    </source>
</reference>
<comment type="subcellular location">
    <subcellularLocation>
        <location evidence="1">Cell membrane</location>
        <topology evidence="1">Multi-pass membrane protein</topology>
    </subcellularLocation>
</comment>
<gene>
    <name evidence="7" type="ORF">PZ740_00665</name>
</gene>
<keyword evidence="5 6" id="KW-0472">Membrane</keyword>